<dbReference type="GO" id="GO:0008743">
    <property type="term" value="F:L-threonine 3-dehydrogenase activity"/>
    <property type="evidence" value="ECO:0007669"/>
    <property type="project" value="TreeGrafter"/>
</dbReference>
<feature type="domain" description="NAD-dependent epimerase/dehydratase" evidence="2">
    <location>
        <begin position="4"/>
        <end position="173"/>
    </location>
</feature>
<dbReference type="EMBL" id="DTBJ01000059">
    <property type="protein sequence ID" value="HGM59330.1"/>
    <property type="molecule type" value="Genomic_DNA"/>
</dbReference>
<dbReference type="EMBL" id="DTAN01000031">
    <property type="protein sequence ID" value="HGU64724.1"/>
    <property type="molecule type" value="Genomic_DNA"/>
</dbReference>
<evidence type="ECO:0000313" key="4">
    <source>
        <dbReference type="EMBL" id="HGU64724.1"/>
    </source>
</evidence>
<dbReference type="Pfam" id="PF01370">
    <property type="entry name" value="Epimerase"/>
    <property type="match status" value="1"/>
</dbReference>
<dbReference type="PANTHER" id="PTHR42687">
    <property type="entry name" value="L-THREONINE 3-DEHYDROGENASE"/>
    <property type="match status" value="1"/>
</dbReference>
<sequence>MTRILVIGAVGQIGTELVPVLRRIYGRDNVIAGYHSKPPSGSLLEGPVERVDVVDKNSIERIVSKYSVDEVYNLAALLSAAGEKNPQLAWQVNMIGHYNVLELAREYRFRVFWPSTIAVFGPTTPKYNTPQHTIIEPITMYGITKYAGELLARYYIYKYDIDIRGVRWPGIISSEALPGGGTTDYAVEIFYYAVERKPYKCYLREDTMLPMMYMPDAIKSALDLMKESKSKLKLFVGYNVTAFSFTPKQLEEEIRKYIPDFKVIYEPDFRQQIADSWPKSLDDSVAREEWGWKPDWTFEAMVKDMLIKISRKLGKSIEID</sequence>
<accession>A0A7C4HCP1</accession>
<dbReference type="SUPFAM" id="SSF51735">
    <property type="entry name" value="NAD(P)-binding Rossmann-fold domains"/>
    <property type="match status" value="1"/>
</dbReference>
<name>A0A7C4HCP1_STAMA</name>
<comment type="caution">
    <text evidence="3">The sequence shown here is derived from an EMBL/GenBank/DDBJ whole genome shotgun (WGS) entry which is preliminary data.</text>
</comment>
<dbReference type="PANTHER" id="PTHR42687:SF1">
    <property type="entry name" value="L-THREONINE 3-DEHYDROGENASE, MITOCHONDRIAL"/>
    <property type="match status" value="1"/>
</dbReference>
<dbReference type="InterPro" id="IPR051225">
    <property type="entry name" value="NAD(P)_epim/dehydratase"/>
</dbReference>
<proteinExistence type="inferred from homology"/>
<protein>
    <submittedName>
        <fullName evidence="3">NAD-dependent epimerase/dehydratase family protein</fullName>
    </submittedName>
</protein>
<evidence type="ECO:0000259" key="2">
    <source>
        <dbReference type="Pfam" id="PF01370"/>
    </source>
</evidence>
<organism evidence="3">
    <name type="scientific">Staphylothermus marinus</name>
    <dbReference type="NCBI Taxonomy" id="2280"/>
    <lineage>
        <taxon>Archaea</taxon>
        <taxon>Thermoproteota</taxon>
        <taxon>Thermoprotei</taxon>
        <taxon>Desulfurococcales</taxon>
        <taxon>Desulfurococcaceae</taxon>
        <taxon>Staphylothermus</taxon>
    </lineage>
</organism>
<evidence type="ECO:0000313" key="3">
    <source>
        <dbReference type="EMBL" id="HGM59330.1"/>
    </source>
</evidence>
<evidence type="ECO:0000256" key="1">
    <source>
        <dbReference type="ARBA" id="ARBA00007637"/>
    </source>
</evidence>
<reference evidence="3" key="1">
    <citation type="journal article" date="2020" name="mSystems">
        <title>Genome- and Community-Level Interaction Insights into Carbon Utilization and Element Cycling Functions of Hydrothermarchaeota in Hydrothermal Sediment.</title>
        <authorList>
            <person name="Zhou Z."/>
            <person name="Liu Y."/>
            <person name="Xu W."/>
            <person name="Pan J."/>
            <person name="Luo Z.H."/>
            <person name="Li M."/>
        </authorList>
    </citation>
    <scope>NUCLEOTIDE SEQUENCE [LARGE SCALE GENOMIC DNA]</scope>
    <source>
        <strain evidence="4">SpSt-622</strain>
        <strain evidence="3">SpSt-642</strain>
    </source>
</reference>
<gene>
    <name evidence="4" type="ORF">ENT92_00710</name>
    <name evidence="3" type="ORF">ENU14_07105</name>
</gene>
<dbReference type="InterPro" id="IPR036291">
    <property type="entry name" value="NAD(P)-bd_dom_sf"/>
</dbReference>
<dbReference type="InterPro" id="IPR001509">
    <property type="entry name" value="Epimerase_deHydtase"/>
</dbReference>
<dbReference type="Gene3D" id="3.40.50.720">
    <property type="entry name" value="NAD(P)-binding Rossmann-like Domain"/>
    <property type="match status" value="1"/>
</dbReference>
<comment type="similarity">
    <text evidence="1">Belongs to the NAD(P)-dependent epimerase/dehydratase family.</text>
</comment>
<dbReference type="FunFam" id="3.40.50.720:FF:000077">
    <property type="entry name" value="L-threonine 3-dehydrogenase, mitochondrial"/>
    <property type="match status" value="1"/>
</dbReference>
<dbReference type="AlphaFoldDB" id="A0A7C4HCP1"/>
<dbReference type="GO" id="GO:0006567">
    <property type="term" value="P:L-threonine catabolic process"/>
    <property type="evidence" value="ECO:0007669"/>
    <property type="project" value="TreeGrafter"/>
</dbReference>